<dbReference type="SUPFAM" id="SSF46785">
    <property type="entry name" value="Winged helix' DNA-binding domain"/>
    <property type="match status" value="1"/>
</dbReference>
<sequence>MAEKYGSPERAALLVLMLHEGEMPNAELRKEHGVELGPAGRAKLNTAGLLETRKEGRRLIHKITQAGEDWCERALADIETPPRSNPLVKICFEVLRLYARQNKIRLTEIIGGKETLEEAIRRVYREISGKWVRLAQLRPKLNGAAKDEVDQTLLGMMKAGYAHLVPDSDRSGLTDADHAAAIRIGKEDKHFVAIEES</sequence>
<gene>
    <name evidence="1" type="ORF">ACFFTO_28730</name>
</gene>
<keyword evidence="2" id="KW-1185">Reference proteome</keyword>
<accession>A0ABV5U9Y9</accession>
<dbReference type="Proteomes" id="UP001589535">
    <property type="component" value="Unassembled WGS sequence"/>
</dbReference>
<proteinExistence type="predicted"/>
<organism evidence="1 2">
    <name type="scientific">Amycolatopsis plumensis</name>
    <dbReference type="NCBI Taxonomy" id="236508"/>
    <lineage>
        <taxon>Bacteria</taxon>
        <taxon>Bacillati</taxon>
        <taxon>Actinomycetota</taxon>
        <taxon>Actinomycetes</taxon>
        <taxon>Pseudonocardiales</taxon>
        <taxon>Pseudonocardiaceae</taxon>
        <taxon>Amycolatopsis</taxon>
    </lineage>
</organism>
<dbReference type="EMBL" id="JBHMBK010000024">
    <property type="protein sequence ID" value="MFB9688184.1"/>
    <property type="molecule type" value="Genomic_DNA"/>
</dbReference>
<comment type="caution">
    <text evidence="1">The sequence shown here is derived from an EMBL/GenBank/DDBJ whole genome shotgun (WGS) entry which is preliminary data.</text>
</comment>
<name>A0ABV5U9Y9_9PSEU</name>
<evidence type="ECO:0000313" key="1">
    <source>
        <dbReference type="EMBL" id="MFB9688184.1"/>
    </source>
</evidence>
<reference evidence="1 2" key="1">
    <citation type="submission" date="2024-09" db="EMBL/GenBank/DDBJ databases">
        <authorList>
            <person name="Sun Q."/>
            <person name="Mori K."/>
        </authorList>
    </citation>
    <scope>NUCLEOTIDE SEQUENCE [LARGE SCALE GENOMIC DNA]</scope>
    <source>
        <strain evidence="1 2">JCM 13852</strain>
    </source>
</reference>
<dbReference type="RefSeq" id="WP_378199761.1">
    <property type="nucleotide sequence ID" value="NZ_JBHMBK010000024.1"/>
</dbReference>
<protein>
    <submittedName>
        <fullName evidence="1">Uncharacterized protein</fullName>
    </submittedName>
</protein>
<dbReference type="InterPro" id="IPR036390">
    <property type="entry name" value="WH_DNA-bd_sf"/>
</dbReference>
<evidence type="ECO:0000313" key="2">
    <source>
        <dbReference type="Proteomes" id="UP001589535"/>
    </source>
</evidence>